<name>A0A8K0HBU8_9ROSA</name>
<dbReference type="AlphaFoldDB" id="A0A8K0HBU8"/>
<gene>
    <name evidence="1" type="ORF">FNV43_RR10448</name>
</gene>
<keyword evidence="2" id="KW-1185">Reference proteome</keyword>
<protein>
    <submittedName>
        <fullName evidence="1">Uncharacterized protein</fullName>
    </submittedName>
</protein>
<evidence type="ECO:0000313" key="2">
    <source>
        <dbReference type="Proteomes" id="UP000796880"/>
    </source>
</evidence>
<comment type="caution">
    <text evidence="1">The sequence shown here is derived from an EMBL/GenBank/DDBJ whole genome shotgun (WGS) entry which is preliminary data.</text>
</comment>
<dbReference type="OrthoDB" id="2272416at2759"/>
<reference evidence="1" key="1">
    <citation type="submission" date="2020-03" db="EMBL/GenBank/DDBJ databases">
        <title>A high-quality chromosome-level genome assembly of a woody plant with both climbing and erect habits, Rhamnella rubrinervis.</title>
        <authorList>
            <person name="Lu Z."/>
            <person name="Yang Y."/>
            <person name="Zhu X."/>
            <person name="Sun Y."/>
        </authorList>
    </citation>
    <scope>NUCLEOTIDE SEQUENCE</scope>
    <source>
        <strain evidence="1">BYM</strain>
        <tissue evidence="1">Leaf</tissue>
    </source>
</reference>
<evidence type="ECO:0000313" key="1">
    <source>
        <dbReference type="EMBL" id="KAF3449717.1"/>
    </source>
</evidence>
<organism evidence="1 2">
    <name type="scientific">Rhamnella rubrinervis</name>
    <dbReference type="NCBI Taxonomy" id="2594499"/>
    <lineage>
        <taxon>Eukaryota</taxon>
        <taxon>Viridiplantae</taxon>
        <taxon>Streptophyta</taxon>
        <taxon>Embryophyta</taxon>
        <taxon>Tracheophyta</taxon>
        <taxon>Spermatophyta</taxon>
        <taxon>Magnoliopsida</taxon>
        <taxon>eudicotyledons</taxon>
        <taxon>Gunneridae</taxon>
        <taxon>Pentapetalae</taxon>
        <taxon>rosids</taxon>
        <taxon>fabids</taxon>
        <taxon>Rosales</taxon>
        <taxon>Rhamnaceae</taxon>
        <taxon>rhamnoid group</taxon>
        <taxon>Rhamneae</taxon>
        <taxon>Rhamnella</taxon>
    </lineage>
</organism>
<dbReference type="EMBL" id="VOIH02000004">
    <property type="protein sequence ID" value="KAF3449717.1"/>
    <property type="molecule type" value="Genomic_DNA"/>
</dbReference>
<dbReference type="Pfam" id="PF08284">
    <property type="entry name" value="RVP_2"/>
    <property type="match status" value="1"/>
</dbReference>
<accession>A0A8K0HBU8</accession>
<proteinExistence type="predicted"/>
<sequence>MVKRDEKEAEILRLTHAYLSLVEYKHKFAELSHCASHLLDIKERKTRRFKRGLRLELYNAIAILRLPTYADIFRERFASKLDVESVELHCNLCVATPFGVSMCASFMFKSYDVCLENEESHAYLIIVDMFDFDMIFGMDWLASIVNPTLNLSSLAKAEVLEGRGSNDPKDFDPWDNSDSD</sequence>
<dbReference type="Proteomes" id="UP000796880">
    <property type="component" value="Unassembled WGS sequence"/>
</dbReference>